<dbReference type="PANTHER" id="PTHR34610">
    <property type="entry name" value="SSL7007 PROTEIN"/>
    <property type="match status" value="1"/>
</dbReference>
<evidence type="ECO:0000259" key="1">
    <source>
        <dbReference type="SMART" id="SM00670"/>
    </source>
</evidence>
<dbReference type="InterPro" id="IPR029060">
    <property type="entry name" value="PIN-like_dom_sf"/>
</dbReference>
<dbReference type="STRING" id="755178.Cyan10605_1840"/>
<dbReference type="OrthoDB" id="426765at2"/>
<keyword evidence="3" id="KW-1185">Reference proteome</keyword>
<evidence type="ECO:0000313" key="3">
    <source>
        <dbReference type="Proteomes" id="UP000010480"/>
    </source>
</evidence>
<dbReference type="Proteomes" id="UP000010480">
    <property type="component" value="Chromosome"/>
</dbReference>
<dbReference type="HOGENOM" id="CLU_116617_3_0_3"/>
<name>K9Z5C3_CYAAP</name>
<dbReference type="Pfam" id="PF13470">
    <property type="entry name" value="PIN_3"/>
    <property type="match status" value="1"/>
</dbReference>
<dbReference type="eggNOG" id="COG1569">
    <property type="taxonomic scope" value="Bacteria"/>
</dbReference>
<dbReference type="InterPro" id="IPR002850">
    <property type="entry name" value="PIN_toxin-like"/>
</dbReference>
<proteinExistence type="predicted"/>
<organism evidence="2 3">
    <name type="scientific">Cyanobacterium aponinum (strain PCC 10605)</name>
    <dbReference type="NCBI Taxonomy" id="755178"/>
    <lineage>
        <taxon>Bacteria</taxon>
        <taxon>Bacillati</taxon>
        <taxon>Cyanobacteriota</taxon>
        <taxon>Cyanophyceae</taxon>
        <taxon>Oscillatoriophycideae</taxon>
        <taxon>Chroococcales</taxon>
        <taxon>Geminocystaceae</taxon>
        <taxon>Cyanobacterium</taxon>
    </lineage>
</organism>
<protein>
    <recommendedName>
        <fullName evidence="1">PIN domain-containing protein</fullName>
    </recommendedName>
</protein>
<dbReference type="Gene3D" id="3.40.50.1010">
    <property type="entry name" value="5'-nuclease"/>
    <property type="match status" value="1"/>
</dbReference>
<dbReference type="InterPro" id="IPR002716">
    <property type="entry name" value="PIN_dom"/>
</dbReference>
<sequence length="138" mass="15999">MNLKKIILDTNILISAILNPDGTARKTLEKAYGQFTIVQSEETYQELKTRIYKPKFDKYISNAEREDFLTAMQNNSLFIQTISKISDCRDMEDNKFLELAKDAQAICLITGDKDLLTLKSLNQYQNLIITAREFMELY</sequence>
<dbReference type="SUPFAM" id="SSF88723">
    <property type="entry name" value="PIN domain-like"/>
    <property type="match status" value="1"/>
</dbReference>
<accession>K9Z5C3</accession>
<dbReference type="EMBL" id="CP003947">
    <property type="protein sequence ID" value="AFZ53942.1"/>
    <property type="molecule type" value="Genomic_DNA"/>
</dbReference>
<dbReference type="NCBIfam" id="TIGR00305">
    <property type="entry name" value="putative toxin-antitoxin system toxin component, PIN family"/>
    <property type="match status" value="1"/>
</dbReference>
<feature type="domain" description="PIN" evidence="1">
    <location>
        <begin position="4"/>
        <end position="117"/>
    </location>
</feature>
<dbReference type="AlphaFoldDB" id="K9Z5C3"/>
<gene>
    <name evidence="2" type="ordered locus">Cyan10605_1840</name>
</gene>
<dbReference type="SMART" id="SM00670">
    <property type="entry name" value="PINc"/>
    <property type="match status" value="1"/>
</dbReference>
<reference evidence="3" key="1">
    <citation type="journal article" date="2013" name="Proc. Natl. Acad. Sci. U.S.A.">
        <title>Improving the coverage of the cyanobacterial phylum using diversity-driven genome sequencing.</title>
        <authorList>
            <person name="Shih P.M."/>
            <person name="Wu D."/>
            <person name="Latifi A."/>
            <person name="Axen S.D."/>
            <person name="Fewer D.P."/>
            <person name="Talla E."/>
            <person name="Calteau A."/>
            <person name="Cai F."/>
            <person name="Tandeau de Marsac N."/>
            <person name="Rippka R."/>
            <person name="Herdman M."/>
            <person name="Sivonen K."/>
            <person name="Coursin T."/>
            <person name="Laurent T."/>
            <person name="Goodwin L."/>
            <person name="Nolan M."/>
            <person name="Davenport K.W."/>
            <person name="Han C.S."/>
            <person name="Rubin E.M."/>
            <person name="Eisen J.A."/>
            <person name="Woyke T."/>
            <person name="Gugger M."/>
            <person name="Kerfeld C.A."/>
        </authorList>
    </citation>
    <scope>NUCLEOTIDE SEQUENCE [LARGE SCALE GENOMIC DNA]</scope>
    <source>
        <strain evidence="3">PCC 10605</strain>
    </source>
</reference>
<dbReference type="RefSeq" id="WP_015219669.1">
    <property type="nucleotide sequence ID" value="NC_019776.1"/>
</dbReference>
<dbReference type="KEGG" id="can:Cyan10605_1840"/>
<dbReference type="PANTHER" id="PTHR34610:SF3">
    <property type="entry name" value="SSL7007 PROTEIN"/>
    <property type="match status" value="1"/>
</dbReference>
<evidence type="ECO:0000313" key="2">
    <source>
        <dbReference type="EMBL" id="AFZ53942.1"/>
    </source>
</evidence>